<accession>A0A370DAA1</accession>
<dbReference type="Proteomes" id="UP000255508">
    <property type="component" value="Unassembled WGS sequence"/>
</dbReference>
<dbReference type="FunFam" id="3.40.50.300:FF:002053">
    <property type="entry name" value="ABC transporter ATP-binding protein"/>
    <property type="match status" value="1"/>
</dbReference>
<comment type="caution">
    <text evidence="9">The sequence shown here is derived from an EMBL/GenBank/DDBJ whole genome shotgun (WGS) entry which is preliminary data.</text>
</comment>
<feature type="domain" description="ABC transporter" evidence="8">
    <location>
        <begin position="2"/>
        <end position="246"/>
    </location>
</feature>
<gene>
    <name evidence="9" type="ORF">DIZ79_18335</name>
</gene>
<evidence type="ECO:0000256" key="3">
    <source>
        <dbReference type="ARBA" id="ARBA00022840"/>
    </source>
</evidence>
<dbReference type="InterPro" id="IPR003593">
    <property type="entry name" value="AAA+_ATPase"/>
</dbReference>
<evidence type="ECO:0000256" key="6">
    <source>
        <dbReference type="SAM" id="Coils"/>
    </source>
</evidence>
<feature type="domain" description="ABC transporter" evidence="8">
    <location>
        <begin position="313"/>
        <end position="527"/>
    </location>
</feature>
<dbReference type="GO" id="GO:0016887">
    <property type="term" value="F:ATP hydrolysis activity"/>
    <property type="evidence" value="ECO:0007669"/>
    <property type="project" value="InterPro"/>
</dbReference>
<dbReference type="InterPro" id="IPR027417">
    <property type="entry name" value="P-loop_NTPase"/>
</dbReference>
<protein>
    <recommendedName>
        <fullName evidence="5">Probable ATP-binding protein YheS</fullName>
    </recommendedName>
</protein>
<dbReference type="InterPro" id="IPR050611">
    <property type="entry name" value="ABCF"/>
</dbReference>
<dbReference type="PANTHER" id="PTHR19211">
    <property type="entry name" value="ATP-BINDING TRANSPORT PROTEIN-RELATED"/>
    <property type="match status" value="1"/>
</dbReference>
<evidence type="ECO:0000256" key="4">
    <source>
        <dbReference type="ARBA" id="ARBA00061571"/>
    </source>
</evidence>
<evidence type="ECO:0000256" key="1">
    <source>
        <dbReference type="ARBA" id="ARBA00022737"/>
    </source>
</evidence>
<dbReference type="PROSITE" id="PS00211">
    <property type="entry name" value="ABC_TRANSPORTER_1"/>
    <property type="match status" value="2"/>
</dbReference>
<comment type="similarity">
    <text evidence="4">Belongs to the ABC transporter superfamily. ABCF family. YheS subfamily.</text>
</comment>
<dbReference type="CDD" id="cd03221">
    <property type="entry name" value="ABCF_EF-3"/>
    <property type="match status" value="2"/>
</dbReference>
<dbReference type="FunFam" id="3.40.50.300:FF:000011">
    <property type="entry name" value="Putative ABC transporter ATP-binding component"/>
    <property type="match status" value="1"/>
</dbReference>
<feature type="compositionally biased region" description="Basic and acidic residues" evidence="7">
    <location>
        <begin position="535"/>
        <end position="550"/>
    </location>
</feature>
<keyword evidence="6" id="KW-0175">Coiled coil</keyword>
<dbReference type="Pfam" id="PF12848">
    <property type="entry name" value="ABC_tran_Xtn"/>
    <property type="match status" value="1"/>
</dbReference>
<dbReference type="AlphaFoldDB" id="A0A370DAA1"/>
<feature type="region of interest" description="Disordered" evidence="7">
    <location>
        <begin position="526"/>
        <end position="550"/>
    </location>
</feature>
<proteinExistence type="inferred from homology"/>
<dbReference type="InterPro" id="IPR032781">
    <property type="entry name" value="ABC_tran_Xtn"/>
</dbReference>
<evidence type="ECO:0000256" key="5">
    <source>
        <dbReference type="ARBA" id="ARBA00069073"/>
    </source>
</evidence>
<keyword evidence="3 9" id="KW-0067">ATP-binding</keyword>
<evidence type="ECO:0000259" key="8">
    <source>
        <dbReference type="PROSITE" id="PS50893"/>
    </source>
</evidence>
<evidence type="ECO:0000313" key="10">
    <source>
        <dbReference type="Proteomes" id="UP000255508"/>
    </source>
</evidence>
<reference evidence="9 10" key="1">
    <citation type="journal article" date="2018" name="ISME J.">
        <title>Endosymbiont genomes yield clues of tubeworm success.</title>
        <authorList>
            <person name="Li Y."/>
            <person name="Liles M.R."/>
            <person name="Halanych K.M."/>
        </authorList>
    </citation>
    <scope>NUCLEOTIDE SEQUENCE [LARGE SCALE GENOMIC DNA]</scope>
    <source>
        <strain evidence="9">A1422</strain>
    </source>
</reference>
<dbReference type="EMBL" id="QFXD01000325">
    <property type="protein sequence ID" value="RDH81811.1"/>
    <property type="molecule type" value="Genomic_DNA"/>
</dbReference>
<dbReference type="Gene3D" id="3.40.50.300">
    <property type="entry name" value="P-loop containing nucleotide triphosphate hydrolases"/>
    <property type="match status" value="2"/>
</dbReference>
<dbReference type="Pfam" id="PF00005">
    <property type="entry name" value="ABC_tran"/>
    <property type="match status" value="2"/>
</dbReference>
<dbReference type="SMART" id="SM00382">
    <property type="entry name" value="AAA"/>
    <property type="match status" value="2"/>
</dbReference>
<keyword evidence="1" id="KW-0677">Repeat</keyword>
<feature type="coiled-coil region" evidence="6">
    <location>
        <begin position="550"/>
        <end position="587"/>
    </location>
</feature>
<evidence type="ECO:0000256" key="7">
    <source>
        <dbReference type="SAM" id="MobiDB-lite"/>
    </source>
</evidence>
<dbReference type="InterPro" id="IPR003439">
    <property type="entry name" value="ABC_transporter-like_ATP-bd"/>
</dbReference>
<organism evidence="9 10">
    <name type="scientific">endosymbiont of Lamellibrachia luymesi</name>
    <dbReference type="NCBI Taxonomy" id="2200907"/>
    <lineage>
        <taxon>Bacteria</taxon>
        <taxon>Pseudomonadati</taxon>
        <taxon>Pseudomonadota</taxon>
        <taxon>Gammaproteobacteria</taxon>
        <taxon>sulfur-oxidizing symbionts</taxon>
    </lineage>
</organism>
<dbReference type="PANTHER" id="PTHR19211:SF14">
    <property type="entry name" value="ATP-BINDING CASSETTE SUB-FAMILY F MEMBER 1"/>
    <property type="match status" value="1"/>
</dbReference>
<evidence type="ECO:0000256" key="2">
    <source>
        <dbReference type="ARBA" id="ARBA00022741"/>
    </source>
</evidence>
<dbReference type="SUPFAM" id="SSF52540">
    <property type="entry name" value="P-loop containing nucleoside triphosphate hydrolases"/>
    <property type="match status" value="2"/>
</dbReference>
<evidence type="ECO:0000313" key="9">
    <source>
        <dbReference type="EMBL" id="RDH81811.1"/>
    </source>
</evidence>
<dbReference type="InterPro" id="IPR017871">
    <property type="entry name" value="ABC_transporter-like_CS"/>
</dbReference>
<keyword evidence="2" id="KW-0547">Nucleotide-binding</keyword>
<sequence length="635" mass="71316">MLRFEKLSLRRGIKLLFENASFTLHTGWKNGITGGNGTGKSSLFSLILGQLQADEGELHLPPKLEIAHVAQETPSLARPAIEYVIDGDSELRKCEQALAEAESAGDGGAQARLHELLHTIGGYTARSRAGQLMHGLGFTAAEEERPVNSFSGGWRMRLNLAQALMCRSDLLLLDEPTNHLDLDAVIWLEEWLRSYPGTLLLISHDRDFLDRVADHIAHIEQQRAELYTGNYATFEQTRAARLANQQVEYEKQQREVAHIRSYVDRFRAKATKARQAQSRLKALERMELIAPAHVDSQFHFSFLEPEKNPHPLLQLEQVDGGYDESSVFSNATVLIEPGDRVGLLGPNGAGKSTLIKLLAGSLEPLAGLRHPAQDLRIGYFAQHQIEQLDPEASPLLHLERLDPLASEQRLRDFVGGFGFRGDRAMEKVASFSGGEKARLVLALLVYQRPNLLLLDEPTNHLDLEMRHALGSALQEFAGAMVIVSHDRHLLRITTDQLWLVHGGRVEEFAGDLDDYPAWLVEQRRQTNGGENQLADGEHTAKTRRDRKRQEAELRRQLKPLRNRLKKLETEMERCQQQQQDLEEILADTGLYQDDRKEEMCQRLAEKAAIDALLSDTEEAWLAAGEALETAQSEIG</sequence>
<dbReference type="GO" id="GO:0005524">
    <property type="term" value="F:ATP binding"/>
    <property type="evidence" value="ECO:0007669"/>
    <property type="project" value="UniProtKB-KW"/>
</dbReference>
<name>A0A370DAA1_9GAMM</name>
<dbReference type="PROSITE" id="PS50893">
    <property type="entry name" value="ABC_TRANSPORTER_2"/>
    <property type="match status" value="2"/>
</dbReference>